<keyword evidence="2 7" id="KW-0489">Methyltransferase</keyword>
<dbReference type="PANTHER" id="PTHR43667:SF2">
    <property type="entry name" value="FATTY ACID C-METHYL TRANSFERASE"/>
    <property type="match status" value="1"/>
</dbReference>
<dbReference type="InterPro" id="IPR050723">
    <property type="entry name" value="CFA/CMAS"/>
</dbReference>
<feature type="active site" evidence="6">
    <location>
        <position position="360"/>
    </location>
</feature>
<dbReference type="Proteomes" id="UP000277498">
    <property type="component" value="Unassembled WGS sequence"/>
</dbReference>
<dbReference type="GO" id="GO:0008610">
    <property type="term" value="P:lipid biosynthetic process"/>
    <property type="evidence" value="ECO:0007669"/>
    <property type="project" value="InterPro"/>
</dbReference>
<evidence type="ECO:0000256" key="1">
    <source>
        <dbReference type="ARBA" id="ARBA00010815"/>
    </source>
</evidence>
<dbReference type="Gene3D" id="3.40.50.150">
    <property type="entry name" value="Vaccinia Virus protein VP39"/>
    <property type="match status" value="1"/>
</dbReference>
<keyword evidence="8" id="KW-1185">Reference proteome</keyword>
<dbReference type="GO" id="GO:0008825">
    <property type="term" value="F:cyclopropane-fatty-acyl-phospholipid synthase activity"/>
    <property type="evidence" value="ECO:0007669"/>
    <property type="project" value="UniProtKB-EC"/>
</dbReference>
<dbReference type="InterPro" id="IPR003333">
    <property type="entry name" value="CMAS"/>
</dbReference>
<dbReference type="EC" id="2.1.1.79" evidence="7"/>
<accession>A0A3P5WSW6</accession>
<name>A0A3P5WSW6_9RHOB</name>
<keyword evidence="3 7" id="KW-0808">Transferase</keyword>
<dbReference type="PIRSF" id="PIRSF003085">
    <property type="entry name" value="CMAS"/>
    <property type="match status" value="1"/>
</dbReference>
<dbReference type="SUPFAM" id="SSF53335">
    <property type="entry name" value="S-adenosyl-L-methionine-dependent methyltransferases"/>
    <property type="match status" value="1"/>
</dbReference>
<keyword evidence="4" id="KW-0949">S-adenosyl-L-methionine</keyword>
<dbReference type="Pfam" id="PF02353">
    <property type="entry name" value="CMAS"/>
    <property type="match status" value="1"/>
</dbReference>
<evidence type="ECO:0000256" key="5">
    <source>
        <dbReference type="ARBA" id="ARBA00023098"/>
    </source>
</evidence>
<dbReference type="PANTHER" id="PTHR43667">
    <property type="entry name" value="CYCLOPROPANE-FATTY-ACYL-PHOSPHOLIPID SYNTHASE"/>
    <property type="match status" value="1"/>
</dbReference>
<evidence type="ECO:0000313" key="7">
    <source>
        <dbReference type="EMBL" id="VDC19054.1"/>
    </source>
</evidence>
<comment type="similarity">
    <text evidence="1">Belongs to the CFA/CMAS family.</text>
</comment>
<evidence type="ECO:0000256" key="4">
    <source>
        <dbReference type="ARBA" id="ARBA00022691"/>
    </source>
</evidence>
<dbReference type="RefSeq" id="WP_124084586.1">
    <property type="nucleotide sequence ID" value="NZ_UXAW01000026.1"/>
</dbReference>
<dbReference type="EMBL" id="UXAW01000026">
    <property type="protein sequence ID" value="VDC19054.1"/>
    <property type="molecule type" value="Genomic_DNA"/>
</dbReference>
<gene>
    <name evidence="7" type="primary">cfa_1</name>
    <name evidence="7" type="ORF">XINFAN_00054</name>
</gene>
<dbReference type="GO" id="GO:0032259">
    <property type="term" value="P:methylation"/>
    <property type="evidence" value="ECO:0007669"/>
    <property type="project" value="UniProtKB-KW"/>
</dbReference>
<dbReference type="AlphaFoldDB" id="A0A3P5WSW6"/>
<evidence type="ECO:0000313" key="8">
    <source>
        <dbReference type="Proteomes" id="UP000277498"/>
    </source>
</evidence>
<reference evidence="7 8" key="1">
    <citation type="submission" date="2018-11" db="EMBL/GenBank/DDBJ databases">
        <authorList>
            <person name="Criscuolo A."/>
        </authorList>
    </citation>
    <scope>NUCLEOTIDE SEQUENCE [LARGE SCALE GENOMIC DNA]</scope>
    <source>
        <strain evidence="7">ACIP111625</strain>
    </source>
</reference>
<evidence type="ECO:0000256" key="6">
    <source>
        <dbReference type="PIRSR" id="PIRSR003085-1"/>
    </source>
</evidence>
<evidence type="ECO:0000256" key="2">
    <source>
        <dbReference type="ARBA" id="ARBA00022603"/>
    </source>
</evidence>
<protein>
    <submittedName>
        <fullName evidence="7">Cyclopropane-fatty-acyl-phospholipid synthase</fullName>
        <ecNumber evidence="7">2.1.1.79</ecNumber>
    </submittedName>
</protein>
<evidence type="ECO:0000256" key="3">
    <source>
        <dbReference type="ARBA" id="ARBA00022679"/>
    </source>
</evidence>
<proteinExistence type="inferred from homology"/>
<dbReference type="InterPro" id="IPR029063">
    <property type="entry name" value="SAM-dependent_MTases_sf"/>
</dbReference>
<dbReference type="OrthoDB" id="9782855at2"/>
<keyword evidence="5" id="KW-0443">Lipid metabolism</keyword>
<sequence length="386" mass="42607">MSLLQTRFLASLEGIRHGRLTLTTPEGHRHQFGADGPEATIHITDWAMLPALAQRGDVGFGESHIAGHWDSPDLEGLLVLAIRNLDHLAPHGRQGLLAGLRFRLTDRLRANSLAGSARNIRAHYDVGNEFYQLWLDPGMSYSSALFQDTDDLETAQARKNDRILSRLSPGERILEIGCGWGGFAERAADTGRHVTGLTLSPAQKGYADARLDGRAEIRLQDYRHADGRYDNIVSVEMVEAVGERYWPAYFATLKARLAPGGRAVLQAITVSDAEFSIYRKRSDFIRQHIFPGGMLPSPAILAHQGAKAGLELRASFSFGQDYARTCRIWAARMAGAAPRLRRYGYDDAFLRGWRYYLEGCAAAFATGRTDVVQVEYGHAARAALAA</sequence>
<dbReference type="CDD" id="cd02440">
    <property type="entry name" value="AdoMet_MTases"/>
    <property type="match status" value="1"/>
</dbReference>
<organism evidence="7 8">
    <name type="scientific">Pseudogemmobacter humi</name>
    <dbReference type="NCBI Taxonomy" id="2483812"/>
    <lineage>
        <taxon>Bacteria</taxon>
        <taxon>Pseudomonadati</taxon>
        <taxon>Pseudomonadota</taxon>
        <taxon>Alphaproteobacteria</taxon>
        <taxon>Rhodobacterales</taxon>
        <taxon>Paracoccaceae</taxon>
        <taxon>Pseudogemmobacter</taxon>
    </lineage>
</organism>